<keyword evidence="1" id="KW-0732">Signal</keyword>
<feature type="signal peptide" evidence="1">
    <location>
        <begin position="1"/>
        <end position="25"/>
    </location>
</feature>
<reference evidence="2 3" key="1">
    <citation type="submission" date="2019-11" db="EMBL/GenBank/DDBJ databases">
        <title>Whole genome sequence of Oryza granulata.</title>
        <authorList>
            <person name="Li W."/>
        </authorList>
    </citation>
    <scope>NUCLEOTIDE SEQUENCE [LARGE SCALE GENOMIC DNA]</scope>
    <source>
        <strain evidence="3">cv. Menghai</strain>
        <tissue evidence="2">Leaf</tissue>
    </source>
</reference>
<comment type="caution">
    <text evidence="2">The sequence shown here is derived from an EMBL/GenBank/DDBJ whole genome shotgun (WGS) entry which is preliminary data.</text>
</comment>
<organism evidence="2 3">
    <name type="scientific">Oryza meyeriana var. granulata</name>
    <dbReference type="NCBI Taxonomy" id="110450"/>
    <lineage>
        <taxon>Eukaryota</taxon>
        <taxon>Viridiplantae</taxon>
        <taxon>Streptophyta</taxon>
        <taxon>Embryophyta</taxon>
        <taxon>Tracheophyta</taxon>
        <taxon>Spermatophyta</taxon>
        <taxon>Magnoliopsida</taxon>
        <taxon>Liliopsida</taxon>
        <taxon>Poales</taxon>
        <taxon>Poaceae</taxon>
        <taxon>BOP clade</taxon>
        <taxon>Oryzoideae</taxon>
        <taxon>Oryzeae</taxon>
        <taxon>Oryzinae</taxon>
        <taxon>Oryza</taxon>
        <taxon>Oryza meyeriana</taxon>
    </lineage>
</organism>
<sequence length="91" mass="9609">MKDHGLQAGFVLVTISAFLPAPSTLLQCTVGGARPPLLPFGAEQLSLSPWPIILKSQQGSRRQQTTGVISLSAVAVSPCNDLPRKIGSKEE</sequence>
<proteinExistence type="predicted"/>
<accession>A0A6G1EXV8</accession>
<dbReference type="AlphaFoldDB" id="A0A6G1EXV8"/>
<evidence type="ECO:0000313" key="3">
    <source>
        <dbReference type="Proteomes" id="UP000479710"/>
    </source>
</evidence>
<keyword evidence="3" id="KW-1185">Reference proteome</keyword>
<evidence type="ECO:0000313" key="2">
    <source>
        <dbReference type="EMBL" id="KAF0929476.1"/>
    </source>
</evidence>
<dbReference type="Proteomes" id="UP000479710">
    <property type="component" value="Unassembled WGS sequence"/>
</dbReference>
<evidence type="ECO:0008006" key="4">
    <source>
        <dbReference type="Google" id="ProtNLM"/>
    </source>
</evidence>
<protein>
    <recommendedName>
        <fullName evidence="4">Secreted protein</fullName>
    </recommendedName>
</protein>
<evidence type="ECO:0000256" key="1">
    <source>
        <dbReference type="SAM" id="SignalP"/>
    </source>
</evidence>
<name>A0A6G1EXV8_9ORYZ</name>
<dbReference type="EMBL" id="SPHZ02000002">
    <property type="protein sequence ID" value="KAF0929476.1"/>
    <property type="molecule type" value="Genomic_DNA"/>
</dbReference>
<feature type="chain" id="PRO_5026126504" description="Secreted protein" evidence="1">
    <location>
        <begin position="26"/>
        <end position="91"/>
    </location>
</feature>
<gene>
    <name evidence="2" type="ORF">E2562_021576</name>
</gene>